<dbReference type="SUPFAM" id="SSF51569">
    <property type="entry name" value="Aldolase"/>
    <property type="match status" value="1"/>
</dbReference>
<evidence type="ECO:0000259" key="1">
    <source>
        <dbReference type="PROSITE" id="PS50991"/>
    </source>
</evidence>
<dbReference type="EMBL" id="DTKJ01000039">
    <property type="protein sequence ID" value="HGZ11580.1"/>
    <property type="molecule type" value="Genomic_DNA"/>
</dbReference>
<dbReference type="PANTHER" id="PTHR43778:SF2">
    <property type="entry name" value="PYRUVATE CARBOXYLASE, MITOCHONDRIAL"/>
    <property type="match status" value="1"/>
</dbReference>
<dbReference type="CDD" id="cd07937">
    <property type="entry name" value="DRE_TIM_PC_TC_5S"/>
    <property type="match status" value="1"/>
</dbReference>
<dbReference type="SUPFAM" id="SSF89000">
    <property type="entry name" value="post-HMGL domain-like"/>
    <property type="match status" value="1"/>
</dbReference>
<accession>A0A7C5ELV7</accession>
<dbReference type="Pfam" id="PF02436">
    <property type="entry name" value="PYC_OADA"/>
    <property type="match status" value="1"/>
</dbReference>
<protein>
    <submittedName>
        <fullName evidence="2">Pyruvate carboxylase</fullName>
    </submittedName>
</protein>
<sequence length="551" mass="62907">MKERITTDMTPAEILKVLREADGYYLCNNERDVSQSDFKNRLMPMTTVRVAPYRDEAGFFSVEVSGGASIHMDLMYRQVNPFERLRIVRKAMPKTLLQTVCRGANLFGYRHYPENVIRLTVREFAKYVDVWRVYDFLNHIPNMLPVFEEVQKAGRLLMPSICFSTGKEHTDDYYVSKVGEILKFTGPDVIISIKNFAGLGTPKRLGQLVEAILKAHPGTILHYHGCNTDGNDIGRMTACVLAGVKICDVADHGYGAVYGQAPALTLIQNLRDYGKKAIGISIQALLQSSDILRRERKIYEPFESPFRGHDPTVSHYKLTGGAVGSAYEQAEKLGFLDRMPELFQEMARVQKELGNWWAVTPGSQILWTTAVSNLLHGRYERPSLDLQNLLLGRYGPLPFYDPPDWILEKVLEYQRYDGKKWHHILYEEEGLVKPRDADLEAQRNHLEHKLGRPVSDADLSLYLQFPFDALSYFQFEEKYGKTWLLPPEVWFRRGGFKSGERISFADENGIPHSIEVISTRREGANVLTSLLVDHHYQTINVKVEEGTPQKA</sequence>
<keyword evidence="2" id="KW-0670">Pyruvate</keyword>
<dbReference type="GO" id="GO:0006094">
    <property type="term" value="P:gluconeogenesis"/>
    <property type="evidence" value="ECO:0007669"/>
    <property type="project" value="TreeGrafter"/>
</dbReference>
<dbReference type="PANTHER" id="PTHR43778">
    <property type="entry name" value="PYRUVATE CARBOXYLASE"/>
    <property type="match status" value="1"/>
</dbReference>
<dbReference type="Gene3D" id="3.20.20.70">
    <property type="entry name" value="Aldolase class I"/>
    <property type="match status" value="1"/>
</dbReference>
<dbReference type="AlphaFoldDB" id="A0A7C5ELV7"/>
<gene>
    <name evidence="2" type="ORF">ENW48_05135</name>
</gene>
<dbReference type="InterPro" id="IPR013785">
    <property type="entry name" value="Aldolase_TIM"/>
</dbReference>
<feature type="domain" description="Pyruvate carboxyltransferase" evidence="1">
    <location>
        <begin position="23"/>
        <end position="286"/>
    </location>
</feature>
<reference evidence="2" key="1">
    <citation type="journal article" date="2020" name="mSystems">
        <title>Genome- and Community-Level Interaction Insights into Carbon Utilization and Element Cycling Functions of Hydrothermarchaeota in Hydrothermal Sediment.</title>
        <authorList>
            <person name="Zhou Z."/>
            <person name="Liu Y."/>
            <person name="Xu W."/>
            <person name="Pan J."/>
            <person name="Luo Z.H."/>
            <person name="Li M."/>
        </authorList>
    </citation>
    <scope>NUCLEOTIDE SEQUENCE [LARGE SCALE GENOMIC DNA]</scope>
    <source>
        <strain evidence="2">SpSt-853</strain>
    </source>
</reference>
<dbReference type="PROSITE" id="PS50991">
    <property type="entry name" value="PYR_CT"/>
    <property type="match status" value="1"/>
</dbReference>
<dbReference type="InterPro" id="IPR000891">
    <property type="entry name" value="PYR_CT"/>
</dbReference>
<proteinExistence type="predicted"/>
<organism evidence="2">
    <name type="scientific">Desulfobacca acetoxidans</name>
    <dbReference type="NCBI Taxonomy" id="60893"/>
    <lineage>
        <taxon>Bacteria</taxon>
        <taxon>Pseudomonadati</taxon>
        <taxon>Thermodesulfobacteriota</taxon>
        <taxon>Desulfobaccia</taxon>
        <taxon>Desulfobaccales</taxon>
        <taxon>Desulfobaccaceae</taxon>
        <taxon>Desulfobacca</taxon>
    </lineage>
</organism>
<dbReference type="GO" id="GO:0005737">
    <property type="term" value="C:cytoplasm"/>
    <property type="evidence" value="ECO:0007669"/>
    <property type="project" value="TreeGrafter"/>
</dbReference>
<name>A0A7C5ELV7_9BACT</name>
<comment type="caution">
    <text evidence="2">The sequence shown here is derived from an EMBL/GenBank/DDBJ whole genome shotgun (WGS) entry which is preliminary data.</text>
</comment>
<dbReference type="InterPro" id="IPR055268">
    <property type="entry name" value="PCB-like"/>
</dbReference>
<evidence type="ECO:0000313" key="2">
    <source>
        <dbReference type="EMBL" id="HGZ11580.1"/>
    </source>
</evidence>
<dbReference type="GO" id="GO:0004736">
    <property type="term" value="F:pyruvate carboxylase activity"/>
    <property type="evidence" value="ECO:0007669"/>
    <property type="project" value="TreeGrafter"/>
</dbReference>
<dbReference type="InterPro" id="IPR003379">
    <property type="entry name" value="Carboxylase_cons_dom"/>
</dbReference>